<dbReference type="Pfam" id="PF02452">
    <property type="entry name" value="PemK_toxin"/>
    <property type="match status" value="1"/>
</dbReference>
<sequence length="123" mass="13993">MEVKRGDVFYADLLQDQIGSVQAGIRPVVIKQGNWLNRTSTTYGVALITSRLKNTGMATHVLLPKLKGLPKQSMVLGEQQTTVDRKQLVSYRCTLPDETMKQVDRAIRCADSSKEHWHKKRKR</sequence>
<keyword evidence="2" id="KW-1277">Toxin-antitoxin system</keyword>
<evidence type="ECO:0000256" key="1">
    <source>
        <dbReference type="ARBA" id="ARBA00007521"/>
    </source>
</evidence>
<organism evidence="3 4">
    <name type="scientific">Hornefia porci</name>
    <dbReference type="NCBI Taxonomy" id="2652292"/>
    <lineage>
        <taxon>Bacteria</taxon>
        <taxon>Bacillati</taxon>
        <taxon>Bacillota</taxon>
        <taxon>Clostridia</taxon>
        <taxon>Peptostreptococcales</taxon>
        <taxon>Anaerovoracaceae</taxon>
        <taxon>Hornefia</taxon>
    </lineage>
</organism>
<name>A0A1Q9JLF0_9FIRM</name>
<proteinExistence type="inferred from homology"/>
<dbReference type="SUPFAM" id="SSF50118">
    <property type="entry name" value="Cell growth inhibitor/plasmid maintenance toxic component"/>
    <property type="match status" value="1"/>
</dbReference>
<reference evidence="3 4" key="1">
    <citation type="journal article" date="2016" name="Appl. Environ. Microbiol.">
        <title>Function and Phylogeny of Bacterial Butyryl Coenzyme A:Acetate Transferases and Their Diversity in the Proximal Colon of Swine.</title>
        <authorList>
            <person name="Trachsel J."/>
            <person name="Bayles D.O."/>
            <person name="Looft T."/>
            <person name="Levine U.Y."/>
            <person name="Allen H.K."/>
        </authorList>
    </citation>
    <scope>NUCLEOTIDE SEQUENCE [LARGE SCALE GENOMIC DNA]</scope>
    <source>
        <strain evidence="3 4">68-3-10</strain>
    </source>
</reference>
<dbReference type="Gene3D" id="2.30.30.110">
    <property type="match status" value="1"/>
</dbReference>
<evidence type="ECO:0000256" key="2">
    <source>
        <dbReference type="ARBA" id="ARBA00022649"/>
    </source>
</evidence>
<dbReference type="STRING" id="1261640.BHK98_05805"/>
<dbReference type="GO" id="GO:0016075">
    <property type="term" value="P:rRNA catabolic process"/>
    <property type="evidence" value="ECO:0007669"/>
    <property type="project" value="TreeGrafter"/>
</dbReference>
<dbReference type="GO" id="GO:0004521">
    <property type="term" value="F:RNA endonuclease activity"/>
    <property type="evidence" value="ECO:0007669"/>
    <property type="project" value="TreeGrafter"/>
</dbReference>
<dbReference type="GO" id="GO:0003677">
    <property type="term" value="F:DNA binding"/>
    <property type="evidence" value="ECO:0007669"/>
    <property type="project" value="InterPro"/>
</dbReference>
<dbReference type="InterPro" id="IPR003477">
    <property type="entry name" value="PemK-like"/>
</dbReference>
<evidence type="ECO:0000313" key="3">
    <source>
        <dbReference type="EMBL" id="OLR56955.1"/>
    </source>
</evidence>
<dbReference type="EMBL" id="MJIE01000001">
    <property type="protein sequence ID" value="OLR56955.1"/>
    <property type="molecule type" value="Genomic_DNA"/>
</dbReference>
<dbReference type="PANTHER" id="PTHR33988">
    <property type="entry name" value="ENDORIBONUCLEASE MAZF-RELATED"/>
    <property type="match status" value="1"/>
</dbReference>
<dbReference type="Proteomes" id="UP000187404">
    <property type="component" value="Unassembled WGS sequence"/>
</dbReference>
<comment type="similarity">
    <text evidence="1">Belongs to the PemK/MazF family.</text>
</comment>
<gene>
    <name evidence="3" type="ORF">BHK98_05805</name>
</gene>
<dbReference type="InterPro" id="IPR011067">
    <property type="entry name" value="Plasmid_toxin/cell-grow_inhib"/>
</dbReference>
<dbReference type="AlphaFoldDB" id="A0A1Q9JLF0"/>
<protein>
    <submittedName>
        <fullName evidence="3">Uncharacterized protein</fullName>
    </submittedName>
</protein>
<evidence type="ECO:0000313" key="4">
    <source>
        <dbReference type="Proteomes" id="UP000187404"/>
    </source>
</evidence>
<dbReference type="GO" id="GO:0006402">
    <property type="term" value="P:mRNA catabolic process"/>
    <property type="evidence" value="ECO:0007669"/>
    <property type="project" value="TreeGrafter"/>
</dbReference>
<dbReference type="PANTHER" id="PTHR33988:SF2">
    <property type="entry name" value="ENDORIBONUCLEASE MAZF"/>
    <property type="match status" value="1"/>
</dbReference>
<accession>A0A1Q9JLF0</accession>
<keyword evidence="4" id="KW-1185">Reference proteome</keyword>
<comment type="caution">
    <text evidence="3">The sequence shown here is derived from an EMBL/GenBank/DDBJ whole genome shotgun (WGS) entry which is preliminary data.</text>
</comment>